<gene>
    <name evidence="1" type="ORF">LRU_01105</name>
</gene>
<dbReference type="AlphaFoldDB" id="F7R0L5"/>
<proteinExistence type="predicted"/>
<reference evidence="1 2" key="1">
    <citation type="journal article" date="2011" name="J. Bacteriol.">
        <title>Genome Sequence of Lactobacillus ruminis SPM0211, Isolated from a Fecal Sample from a Healthy Korean.</title>
        <authorList>
            <person name="Lee S."/>
            <person name="Cho Y.J."/>
            <person name="Lee A.H."/>
            <person name="Chun J."/>
            <person name="Ha N.J."/>
            <person name="Ko G."/>
        </authorList>
    </citation>
    <scope>NUCLEOTIDE SEQUENCE [LARGE SCALE GENOMIC DNA]</scope>
    <source>
        <strain evidence="1 2">SPM0211</strain>
    </source>
</reference>
<name>F7R0L5_9LACO</name>
<comment type="caution">
    <text evidence="1">The sequence shown here is derived from an EMBL/GenBank/DDBJ whole genome shotgun (WGS) entry which is preliminary data.</text>
</comment>
<evidence type="ECO:0000313" key="1">
    <source>
        <dbReference type="EMBL" id="EGM51591.1"/>
    </source>
</evidence>
<protein>
    <submittedName>
        <fullName evidence="1">Uncharacterized protein</fullName>
    </submittedName>
</protein>
<organism evidence="1 2">
    <name type="scientific">Ligilactobacillus ruminis SPM0211</name>
    <dbReference type="NCBI Taxonomy" id="1040964"/>
    <lineage>
        <taxon>Bacteria</taxon>
        <taxon>Bacillati</taxon>
        <taxon>Bacillota</taxon>
        <taxon>Bacilli</taxon>
        <taxon>Lactobacillales</taxon>
        <taxon>Lactobacillaceae</taxon>
        <taxon>Ligilactobacillus</taxon>
    </lineage>
</organism>
<sequence>MFKLDFTIFQKYYKFRFLYCILAEESRNYFFSKKISGISQKYRGNGLLTIQYKDRFIFKLKNSVLSRLQGKYI</sequence>
<accession>F7R0L5</accession>
<dbReference type="EMBL" id="AFOJ01000005">
    <property type="protein sequence ID" value="EGM51591.1"/>
    <property type="molecule type" value="Genomic_DNA"/>
</dbReference>
<evidence type="ECO:0000313" key="2">
    <source>
        <dbReference type="Proteomes" id="UP000002971"/>
    </source>
</evidence>
<dbReference type="Proteomes" id="UP000002971">
    <property type="component" value="Unassembled WGS sequence"/>
</dbReference>